<dbReference type="InterPro" id="IPR011009">
    <property type="entry name" value="Kinase-like_dom_sf"/>
</dbReference>
<protein>
    <submittedName>
        <fullName evidence="8">Pik3r4 kinase-related protein</fullName>
    </submittedName>
</protein>
<feature type="region of interest" description="Disordered" evidence="6">
    <location>
        <begin position="18"/>
        <end position="50"/>
    </location>
</feature>
<feature type="compositionally biased region" description="Basic and acidic residues" evidence="6">
    <location>
        <begin position="449"/>
        <end position="463"/>
    </location>
</feature>
<keyword evidence="5" id="KW-0067">ATP-binding</keyword>
<dbReference type="PANTHER" id="PTHR24345">
    <property type="entry name" value="SERINE/THREONINE-PROTEIN KINASE PLK"/>
    <property type="match status" value="1"/>
</dbReference>
<evidence type="ECO:0000259" key="7">
    <source>
        <dbReference type="PROSITE" id="PS50011"/>
    </source>
</evidence>
<evidence type="ECO:0000256" key="3">
    <source>
        <dbReference type="ARBA" id="ARBA00022741"/>
    </source>
</evidence>
<dbReference type="PROSITE" id="PS50011">
    <property type="entry name" value="PROTEIN_KINASE_DOM"/>
    <property type="match status" value="1"/>
</dbReference>
<dbReference type="Gene3D" id="1.10.510.10">
    <property type="entry name" value="Transferase(Phosphotransferase) domain 1"/>
    <property type="match status" value="2"/>
</dbReference>
<comment type="caution">
    <text evidence="8">The sequence shown here is derived from an EMBL/GenBank/DDBJ whole genome shotgun (WGS) entry which is preliminary data.</text>
</comment>
<dbReference type="GO" id="GO:0005634">
    <property type="term" value="C:nucleus"/>
    <property type="evidence" value="ECO:0007669"/>
    <property type="project" value="TreeGrafter"/>
</dbReference>
<feature type="domain" description="Protein kinase" evidence="7">
    <location>
        <begin position="54"/>
        <end position="408"/>
    </location>
</feature>
<evidence type="ECO:0000256" key="5">
    <source>
        <dbReference type="ARBA" id="ARBA00022840"/>
    </source>
</evidence>
<feature type="compositionally biased region" description="Low complexity" evidence="6">
    <location>
        <begin position="427"/>
        <end position="443"/>
    </location>
</feature>
<keyword evidence="4 8" id="KW-0418">Kinase</keyword>
<accession>A0A1D3CZB9</accession>
<dbReference type="Pfam" id="PF00069">
    <property type="entry name" value="Pkinase"/>
    <property type="match status" value="2"/>
</dbReference>
<feature type="region of interest" description="Disordered" evidence="6">
    <location>
        <begin position="427"/>
        <end position="583"/>
    </location>
</feature>
<sequence>MSPSSHLSAATTCVISGGPSRASLQQQQLHHQQNEQHRKQQPYAGAATTAYPGVQQQKAEGGSSNSTPSASENCRRIKQATNWLDLTLNSACARRLTLRECFCSASITADVLVAVKILSLAMLLKSSPSLQEDFLSELTFYDCLKGHPNIVTPARVYVDLQQQLLLLLFPLAEFEDLFEVLKKRKEAFKEAEVRWIARQLLDAVLFLHRRGVAMRDLSLENVLVFRCEATGAIVPCLTDPGQAVVALPSLTAASLAAEQQQQKLREDEPLESLKPAAIRDTDAIVARALQDGSPGGVMLPPNKLFGKSFRPPEVYSRRPYDPFKVDSFCLGWMVYYCLTKQQLFRRAQPSDEFWSMLASEHQQQLWELLQHKNGSRLSPVAIDFVLQLLRPDPAKRLSVRDALRHPFLSKGPVSVVYANTLLPPLQHQQPQQHNAATTPAAHQHQTDAPAKRMQQDAQRHEHQQQQQRQQQLALARFLQQKAQALQQRRRHEFQQQQIAQRKTAAAAAPVAADMWTDGNSKHKQPQMSSIQQEEPEQEKQQREQQQPRRPSFSIPKKPLQQSPHKKEAHQQKHPPCSCCCTSSEDERSTDASAGCTLYGDRIPPPSLIPRTALSDLYGPPGPRETATPLVSATSSAADCTQRLTHGESHRQSAGLEGRRPLGRQQQRCTTNKTTDSSNPSNCSSLTQPTLGSSASRHHRQPDVAVETASWTLTYGTGKHTAIEQQNPLKSCGFMYGSTGWAGQAAAANNAAA</sequence>
<evidence type="ECO:0000256" key="4">
    <source>
        <dbReference type="ARBA" id="ARBA00022777"/>
    </source>
</evidence>
<dbReference type="PANTHER" id="PTHR24345:SF91">
    <property type="entry name" value="SERINE_THREONINE-PROTEIN KINASE PLK4"/>
    <property type="match status" value="1"/>
</dbReference>
<dbReference type="GO" id="GO:0004674">
    <property type="term" value="F:protein serine/threonine kinase activity"/>
    <property type="evidence" value="ECO:0007669"/>
    <property type="project" value="UniProtKB-KW"/>
</dbReference>
<evidence type="ECO:0000313" key="8">
    <source>
        <dbReference type="EMBL" id="OEH76521.1"/>
    </source>
</evidence>
<dbReference type="InterPro" id="IPR000719">
    <property type="entry name" value="Prot_kinase_dom"/>
</dbReference>
<feature type="compositionally biased region" description="Basic and acidic residues" evidence="6">
    <location>
        <begin position="537"/>
        <end position="546"/>
    </location>
</feature>
<name>A0A1D3CZB9_9EIME</name>
<dbReference type="VEuPathDB" id="ToxoDB:cyc_05109"/>
<keyword evidence="2" id="KW-0808">Transferase</keyword>
<gene>
    <name evidence="8" type="ORF">cyc_05109</name>
</gene>
<organism evidence="8 9">
    <name type="scientific">Cyclospora cayetanensis</name>
    <dbReference type="NCBI Taxonomy" id="88456"/>
    <lineage>
        <taxon>Eukaryota</taxon>
        <taxon>Sar</taxon>
        <taxon>Alveolata</taxon>
        <taxon>Apicomplexa</taxon>
        <taxon>Conoidasida</taxon>
        <taxon>Coccidia</taxon>
        <taxon>Eucoccidiorida</taxon>
        <taxon>Eimeriorina</taxon>
        <taxon>Eimeriidae</taxon>
        <taxon>Cyclospora</taxon>
    </lineage>
</organism>
<dbReference type="AlphaFoldDB" id="A0A1D3CZB9"/>
<dbReference type="GO" id="GO:0005524">
    <property type="term" value="F:ATP binding"/>
    <property type="evidence" value="ECO:0007669"/>
    <property type="project" value="UniProtKB-KW"/>
</dbReference>
<dbReference type="InParanoid" id="A0A1D3CZB9"/>
<dbReference type="EMBL" id="JROU02001430">
    <property type="protein sequence ID" value="OEH76521.1"/>
    <property type="molecule type" value="Genomic_DNA"/>
</dbReference>
<dbReference type="Proteomes" id="UP000095192">
    <property type="component" value="Unassembled WGS sequence"/>
</dbReference>
<dbReference type="SUPFAM" id="SSF56112">
    <property type="entry name" value="Protein kinase-like (PK-like)"/>
    <property type="match status" value="1"/>
</dbReference>
<keyword evidence="1" id="KW-0723">Serine/threonine-protein kinase</keyword>
<feature type="compositionally biased region" description="Polar residues" evidence="6">
    <location>
        <begin position="663"/>
        <end position="694"/>
    </location>
</feature>
<feature type="compositionally biased region" description="Low complexity" evidence="6">
    <location>
        <begin position="464"/>
        <end position="486"/>
    </location>
</feature>
<feature type="region of interest" description="Disordered" evidence="6">
    <location>
        <begin position="599"/>
        <end position="702"/>
    </location>
</feature>
<dbReference type="VEuPathDB" id="ToxoDB:LOC34621522"/>
<keyword evidence="3" id="KW-0547">Nucleotide-binding</keyword>
<evidence type="ECO:0000256" key="6">
    <source>
        <dbReference type="SAM" id="MobiDB-lite"/>
    </source>
</evidence>
<evidence type="ECO:0000256" key="1">
    <source>
        <dbReference type="ARBA" id="ARBA00022527"/>
    </source>
</evidence>
<proteinExistence type="predicted"/>
<evidence type="ECO:0000313" key="9">
    <source>
        <dbReference type="Proteomes" id="UP000095192"/>
    </source>
</evidence>
<keyword evidence="9" id="KW-1185">Reference proteome</keyword>
<reference evidence="8 9" key="1">
    <citation type="journal article" date="2016" name="BMC Genomics">
        <title>Comparative genomics reveals Cyclospora cayetanensis possesses coccidia-like metabolism and invasion components but unique surface antigens.</title>
        <authorList>
            <person name="Liu S."/>
            <person name="Wang L."/>
            <person name="Zheng H."/>
            <person name="Xu Z."/>
            <person name="Roellig D.M."/>
            <person name="Li N."/>
            <person name="Frace M.A."/>
            <person name="Tang K."/>
            <person name="Arrowood M.J."/>
            <person name="Moss D.M."/>
            <person name="Zhang L."/>
            <person name="Feng Y."/>
            <person name="Xiao L."/>
        </authorList>
    </citation>
    <scope>NUCLEOTIDE SEQUENCE [LARGE SCALE GENOMIC DNA]</scope>
    <source>
        <strain evidence="8 9">CHN_HEN01</strain>
    </source>
</reference>
<feature type="compositionally biased region" description="Low complexity" evidence="6">
    <location>
        <begin position="494"/>
        <end position="512"/>
    </location>
</feature>
<evidence type="ECO:0000256" key="2">
    <source>
        <dbReference type="ARBA" id="ARBA00022679"/>
    </source>
</evidence>
<feature type="compositionally biased region" description="Polar residues" evidence="6">
    <location>
        <begin position="628"/>
        <end position="643"/>
    </location>
</feature>